<dbReference type="EMBL" id="KN822022">
    <property type="protein sequence ID" value="KIM65497.1"/>
    <property type="molecule type" value="Genomic_DNA"/>
</dbReference>
<dbReference type="InParanoid" id="A0A0C3AKM3"/>
<dbReference type="InterPro" id="IPR002569">
    <property type="entry name" value="Met_Sox_Rdtase_MsrA_dom"/>
</dbReference>
<evidence type="ECO:0000256" key="5">
    <source>
        <dbReference type="ARBA" id="ARBA00047806"/>
    </source>
</evidence>
<dbReference type="FunCoup" id="A0A0C3AKM3">
    <property type="interactions" value="414"/>
</dbReference>
<dbReference type="STRING" id="1036808.A0A0C3AKM3"/>
<dbReference type="GO" id="GO:0008113">
    <property type="term" value="F:peptide-methionine (S)-S-oxide reductase activity"/>
    <property type="evidence" value="ECO:0007669"/>
    <property type="project" value="UniProtKB-EC"/>
</dbReference>
<feature type="domain" description="Peptide methionine sulphoxide reductase MsrA" evidence="7">
    <location>
        <begin position="44"/>
        <end position="205"/>
    </location>
</feature>
<evidence type="ECO:0000256" key="1">
    <source>
        <dbReference type="ARBA" id="ARBA00005591"/>
    </source>
</evidence>
<proteinExistence type="inferred from homology"/>
<dbReference type="Pfam" id="PF01625">
    <property type="entry name" value="PMSR"/>
    <property type="match status" value="1"/>
</dbReference>
<evidence type="ECO:0000313" key="8">
    <source>
        <dbReference type="EMBL" id="KIM65497.1"/>
    </source>
</evidence>
<dbReference type="PANTHER" id="PTHR43774">
    <property type="entry name" value="PEPTIDE METHIONINE SULFOXIDE REDUCTASE"/>
    <property type="match status" value="1"/>
</dbReference>
<dbReference type="OrthoDB" id="77405at2759"/>
<reference evidence="9" key="2">
    <citation type="submission" date="2015-01" db="EMBL/GenBank/DDBJ databases">
        <title>Evolutionary Origins and Diversification of the Mycorrhizal Mutualists.</title>
        <authorList>
            <consortium name="DOE Joint Genome Institute"/>
            <consortium name="Mycorrhizal Genomics Consortium"/>
            <person name="Kohler A."/>
            <person name="Kuo A."/>
            <person name="Nagy L.G."/>
            <person name="Floudas D."/>
            <person name="Copeland A."/>
            <person name="Barry K.W."/>
            <person name="Cichocki N."/>
            <person name="Veneault-Fourrey C."/>
            <person name="LaButti K."/>
            <person name="Lindquist E.A."/>
            <person name="Lipzen A."/>
            <person name="Lundell T."/>
            <person name="Morin E."/>
            <person name="Murat C."/>
            <person name="Riley R."/>
            <person name="Ohm R."/>
            <person name="Sun H."/>
            <person name="Tunlid A."/>
            <person name="Henrissat B."/>
            <person name="Grigoriev I.V."/>
            <person name="Hibbett D.S."/>
            <person name="Martin F."/>
        </authorList>
    </citation>
    <scope>NUCLEOTIDE SEQUENCE [LARGE SCALE GENOMIC DNA]</scope>
    <source>
        <strain evidence="9">Foug A</strain>
    </source>
</reference>
<protein>
    <recommendedName>
        <fullName evidence="2">peptide-methionine (S)-S-oxide reductase</fullName>
        <ecNumber evidence="2">1.8.4.11</ecNumber>
    </recommendedName>
    <alternativeName>
        <fullName evidence="4">Peptide-methionine (S)-S-oxide reductase</fullName>
    </alternativeName>
</protein>
<reference evidence="8 9" key="1">
    <citation type="submission" date="2014-04" db="EMBL/GenBank/DDBJ databases">
        <authorList>
            <consortium name="DOE Joint Genome Institute"/>
            <person name="Kuo A."/>
            <person name="Kohler A."/>
            <person name="Nagy L.G."/>
            <person name="Floudas D."/>
            <person name="Copeland A."/>
            <person name="Barry K.W."/>
            <person name="Cichocki N."/>
            <person name="Veneault-Fourrey C."/>
            <person name="LaButti K."/>
            <person name="Lindquist E.A."/>
            <person name="Lipzen A."/>
            <person name="Lundell T."/>
            <person name="Morin E."/>
            <person name="Murat C."/>
            <person name="Sun H."/>
            <person name="Tunlid A."/>
            <person name="Henrissat B."/>
            <person name="Grigoriev I.V."/>
            <person name="Hibbett D.S."/>
            <person name="Martin F."/>
            <person name="Nordberg H.P."/>
            <person name="Cantor M.N."/>
            <person name="Hua S.X."/>
        </authorList>
    </citation>
    <scope>NUCLEOTIDE SEQUENCE [LARGE SCALE GENOMIC DNA]</scope>
    <source>
        <strain evidence="8 9">Foug A</strain>
    </source>
</reference>
<dbReference type="Proteomes" id="UP000053989">
    <property type="component" value="Unassembled WGS sequence"/>
</dbReference>
<sequence length="212" mass="23671">MLGRLKEVRAALLSLVPSGVSKKSVDLSQYRSSMSTTSQQPTIATFGAGCFWGVEHVFLKHYPPSENKGILKTSVGYTGGKASVVNPSYNQVCTGTTDYAEAVRIEFDPTIVSYGELVEFFYRTHDPTTVNSQGPDIGSQYRSVIFTHGAEQLATAERVTAEVQDKHFTPKDQKIATEIQEAGQWYDAEDYHQLYLFKNPSGYQCPTHYLHW</sequence>
<name>A0A0C3AKM3_9AGAM</name>
<gene>
    <name evidence="8" type="ORF">SCLCIDRAFT_1212230</name>
</gene>
<dbReference type="FunFam" id="3.30.1060.10:FF:000006">
    <property type="entry name" value="Peptide methionine sulfoxide reductase"/>
    <property type="match status" value="1"/>
</dbReference>
<keyword evidence="9" id="KW-1185">Reference proteome</keyword>
<dbReference type="HAMAP" id="MF_01401">
    <property type="entry name" value="MsrA"/>
    <property type="match status" value="1"/>
</dbReference>
<dbReference type="NCBIfam" id="TIGR00401">
    <property type="entry name" value="msrA"/>
    <property type="match status" value="1"/>
</dbReference>
<evidence type="ECO:0000256" key="6">
    <source>
        <dbReference type="ARBA" id="ARBA00048782"/>
    </source>
</evidence>
<dbReference type="InterPro" id="IPR036509">
    <property type="entry name" value="Met_Sox_Rdtase_MsrA_sf"/>
</dbReference>
<dbReference type="AlphaFoldDB" id="A0A0C3AKM3"/>
<evidence type="ECO:0000256" key="2">
    <source>
        <dbReference type="ARBA" id="ARBA00012502"/>
    </source>
</evidence>
<dbReference type="SUPFAM" id="SSF55068">
    <property type="entry name" value="Peptide methionine sulfoxide reductase"/>
    <property type="match status" value="1"/>
</dbReference>
<keyword evidence="3" id="KW-0560">Oxidoreductase</keyword>
<evidence type="ECO:0000256" key="3">
    <source>
        <dbReference type="ARBA" id="ARBA00023002"/>
    </source>
</evidence>
<evidence type="ECO:0000313" key="9">
    <source>
        <dbReference type="Proteomes" id="UP000053989"/>
    </source>
</evidence>
<dbReference type="Gene3D" id="3.30.1060.10">
    <property type="entry name" value="Peptide methionine sulphoxide reductase MsrA"/>
    <property type="match status" value="1"/>
</dbReference>
<comment type="catalytic activity">
    <reaction evidence="6">
        <text>[thioredoxin]-disulfide + L-methionine + H2O = L-methionine (S)-S-oxide + [thioredoxin]-dithiol</text>
        <dbReference type="Rhea" id="RHEA:19993"/>
        <dbReference type="Rhea" id="RHEA-COMP:10698"/>
        <dbReference type="Rhea" id="RHEA-COMP:10700"/>
        <dbReference type="ChEBI" id="CHEBI:15377"/>
        <dbReference type="ChEBI" id="CHEBI:29950"/>
        <dbReference type="ChEBI" id="CHEBI:50058"/>
        <dbReference type="ChEBI" id="CHEBI:57844"/>
        <dbReference type="ChEBI" id="CHEBI:58772"/>
        <dbReference type="EC" id="1.8.4.11"/>
    </reaction>
</comment>
<organism evidence="8 9">
    <name type="scientific">Scleroderma citrinum Foug A</name>
    <dbReference type="NCBI Taxonomy" id="1036808"/>
    <lineage>
        <taxon>Eukaryota</taxon>
        <taxon>Fungi</taxon>
        <taxon>Dikarya</taxon>
        <taxon>Basidiomycota</taxon>
        <taxon>Agaricomycotina</taxon>
        <taxon>Agaricomycetes</taxon>
        <taxon>Agaricomycetidae</taxon>
        <taxon>Boletales</taxon>
        <taxon>Sclerodermatineae</taxon>
        <taxon>Sclerodermataceae</taxon>
        <taxon>Scleroderma</taxon>
    </lineage>
</organism>
<dbReference type="GO" id="GO:0034599">
    <property type="term" value="P:cellular response to oxidative stress"/>
    <property type="evidence" value="ECO:0007669"/>
    <property type="project" value="UniProtKB-ARBA"/>
</dbReference>
<dbReference type="PANTHER" id="PTHR43774:SF1">
    <property type="entry name" value="PEPTIDE METHIONINE SULFOXIDE REDUCTASE MSRA 2"/>
    <property type="match status" value="1"/>
</dbReference>
<accession>A0A0C3AKM3</accession>
<comment type="catalytic activity">
    <reaction evidence="5">
        <text>L-methionyl-[protein] + [thioredoxin]-disulfide + H2O = L-methionyl-(S)-S-oxide-[protein] + [thioredoxin]-dithiol</text>
        <dbReference type="Rhea" id="RHEA:14217"/>
        <dbReference type="Rhea" id="RHEA-COMP:10698"/>
        <dbReference type="Rhea" id="RHEA-COMP:10700"/>
        <dbReference type="Rhea" id="RHEA-COMP:12313"/>
        <dbReference type="Rhea" id="RHEA-COMP:12315"/>
        <dbReference type="ChEBI" id="CHEBI:15377"/>
        <dbReference type="ChEBI" id="CHEBI:16044"/>
        <dbReference type="ChEBI" id="CHEBI:29950"/>
        <dbReference type="ChEBI" id="CHEBI:44120"/>
        <dbReference type="ChEBI" id="CHEBI:50058"/>
        <dbReference type="EC" id="1.8.4.11"/>
    </reaction>
</comment>
<evidence type="ECO:0000259" key="7">
    <source>
        <dbReference type="Pfam" id="PF01625"/>
    </source>
</evidence>
<comment type="similarity">
    <text evidence="1">Belongs to the MsrA Met sulfoxide reductase family.</text>
</comment>
<evidence type="ECO:0000256" key="4">
    <source>
        <dbReference type="ARBA" id="ARBA00030643"/>
    </source>
</evidence>
<dbReference type="HOGENOM" id="CLU_031040_10_2_1"/>
<dbReference type="EC" id="1.8.4.11" evidence="2"/>